<name>A0A3P3XHD6_9SPIR</name>
<organism evidence="1">
    <name type="scientific">uncultured spirochete</name>
    <dbReference type="NCBI Taxonomy" id="156406"/>
    <lineage>
        <taxon>Bacteria</taxon>
        <taxon>Pseudomonadati</taxon>
        <taxon>Spirochaetota</taxon>
        <taxon>Spirochaetia</taxon>
        <taxon>Spirochaetales</taxon>
        <taxon>environmental samples</taxon>
    </lineage>
</organism>
<sequence>MADTLSVLVEKRHPQSLDEYDSAEVMYRIREGMDGMGVRRDDGIGQDKRDGFWGRFLK</sequence>
<reference evidence="1" key="1">
    <citation type="submission" date="2017-02" db="EMBL/GenBank/DDBJ databases">
        <authorList>
            <person name="Regsiter A."/>
            <person name="William W."/>
        </authorList>
    </citation>
    <scope>NUCLEOTIDE SEQUENCE</scope>
    <source>
        <strain evidence="1">Bib</strain>
    </source>
</reference>
<evidence type="ECO:0000313" key="1">
    <source>
        <dbReference type="EMBL" id="SLM11140.1"/>
    </source>
</evidence>
<dbReference type="EMBL" id="FWDM01000010">
    <property type="protein sequence ID" value="SLM11140.1"/>
    <property type="molecule type" value="Genomic_DNA"/>
</dbReference>
<gene>
    <name evidence="1" type="ORF">SPIROBIBN47_180014</name>
</gene>
<proteinExistence type="predicted"/>
<dbReference type="AlphaFoldDB" id="A0A3P3XHD6"/>
<protein>
    <submittedName>
        <fullName evidence="1">Uncharacterized protein</fullName>
    </submittedName>
</protein>
<accession>A0A3P3XHD6</accession>